<gene>
    <name evidence="1" type="ORF">BST99_05255</name>
</gene>
<sequence>MRIYVVINISAQFLLDKLKEKFPMKSMIPNLKSIFYLTFLFLCFFCKLQGQGANQAILNQTRTNTQQAGNEVLEAWTPQNANRVFYVSPNGNSSGTSINNPMSLEAAFNPSNWQAGDLYYIKAGDYGNKKYHWENKAYPSGNPVAFIGYRNSPDDIVSEKFSGFNSDEDSNERTANLPSEIAQLNVNSQGHRLWNANLMPTFRGSQALAPDYLDNGHFIEAENVDGIVFKNIQIQFYMTGLKLRDCENWLVENIRVSYNATLMNKRAKEVQVILI</sequence>
<dbReference type="InterPro" id="IPR011050">
    <property type="entry name" value="Pectin_lyase_fold/virulence"/>
</dbReference>
<dbReference type="Proteomes" id="UP000239366">
    <property type="component" value="Unassembled WGS sequence"/>
</dbReference>
<name>A0A2S7T6T5_9FLAO</name>
<protein>
    <submittedName>
        <fullName evidence="1">Uncharacterized protein</fullName>
    </submittedName>
</protein>
<evidence type="ECO:0000313" key="2">
    <source>
        <dbReference type="Proteomes" id="UP000239366"/>
    </source>
</evidence>
<proteinExistence type="predicted"/>
<evidence type="ECO:0000313" key="1">
    <source>
        <dbReference type="EMBL" id="PQJ15215.1"/>
    </source>
</evidence>
<comment type="caution">
    <text evidence="1">The sequence shown here is derived from an EMBL/GenBank/DDBJ whole genome shotgun (WGS) entry which is preliminary data.</text>
</comment>
<dbReference type="OrthoDB" id="8737820at2"/>
<dbReference type="Gene3D" id="2.160.20.10">
    <property type="entry name" value="Single-stranded right-handed beta-helix, Pectin lyase-like"/>
    <property type="match status" value="1"/>
</dbReference>
<dbReference type="InterPro" id="IPR012334">
    <property type="entry name" value="Pectin_lyas_fold"/>
</dbReference>
<dbReference type="SUPFAM" id="SSF51126">
    <property type="entry name" value="Pectin lyase-like"/>
    <property type="match status" value="1"/>
</dbReference>
<dbReference type="EMBL" id="MQVX01000001">
    <property type="protein sequence ID" value="PQJ15215.1"/>
    <property type="molecule type" value="Genomic_DNA"/>
</dbReference>
<dbReference type="AlphaFoldDB" id="A0A2S7T6T5"/>
<dbReference type="RefSeq" id="WP_105000868.1">
    <property type="nucleotide sequence ID" value="NZ_MQVX01000001.1"/>
</dbReference>
<accession>A0A2S7T6T5</accession>
<keyword evidence="2" id="KW-1185">Reference proteome</keyword>
<organism evidence="1 2">
    <name type="scientific">Aureicoccus marinus</name>
    <dbReference type="NCBI Taxonomy" id="754435"/>
    <lineage>
        <taxon>Bacteria</taxon>
        <taxon>Pseudomonadati</taxon>
        <taxon>Bacteroidota</taxon>
        <taxon>Flavobacteriia</taxon>
        <taxon>Flavobacteriales</taxon>
        <taxon>Flavobacteriaceae</taxon>
        <taxon>Aureicoccus</taxon>
    </lineage>
</organism>
<reference evidence="2" key="1">
    <citation type="submission" date="2016-11" db="EMBL/GenBank/DDBJ databases">
        <title>Trade-off between light-utilization and light-protection in marine flavobacteria.</title>
        <authorList>
            <person name="Kumagai Y."/>
            <person name="Yoshizawa S."/>
            <person name="Kogure K."/>
        </authorList>
    </citation>
    <scope>NUCLEOTIDE SEQUENCE [LARGE SCALE GENOMIC DNA]</scope>
    <source>
        <strain evidence="2">SG-18</strain>
    </source>
</reference>